<protein>
    <recommendedName>
        <fullName evidence="20">E3 ubiquitin-protein ligase TRIM41</fullName>
        <ecNumber evidence="6">2.3.2.27</ecNumber>
    </recommendedName>
    <alternativeName>
        <fullName evidence="21">Tripartite motif-containing protein 41</fullName>
    </alternativeName>
</protein>
<dbReference type="SUPFAM" id="SSF57845">
    <property type="entry name" value="B-box zinc-binding domain"/>
    <property type="match status" value="1"/>
</dbReference>
<dbReference type="InterPro" id="IPR001870">
    <property type="entry name" value="B30.2/SPRY"/>
</dbReference>
<dbReference type="CDD" id="cd19762">
    <property type="entry name" value="Bbox2_TRIM7-like"/>
    <property type="match status" value="1"/>
</dbReference>
<feature type="domain" description="RING-type" evidence="25">
    <location>
        <begin position="20"/>
        <end position="61"/>
    </location>
</feature>
<evidence type="ECO:0000256" key="14">
    <source>
        <dbReference type="ARBA" id="ARBA00022833"/>
    </source>
</evidence>
<dbReference type="InterPro" id="IPR013320">
    <property type="entry name" value="ConA-like_dom_sf"/>
</dbReference>
<dbReference type="InterPro" id="IPR043136">
    <property type="entry name" value="B30.2/SPRY_sf"/>
</dbReference>
<dbReference type="PROSITE" id="PS50089">
    <property type="entry name" value="ZF_RING_2"/>
    <property type="match status" value="1"/>
</dbReference>
<keyword evidence="16 23" id="KW-0175">Coiled coil</keyword>
<evidence type="ECO:0000256" key="13">
    <source>
        <dbReference type="ARBA" id="ARBA00022786"/>
    </source>
</evidence>
<feature type="domain" description="B box-type" evidence="26">
    <location>
        <begin position="221"/>
        <end position="262"/>
    </location>
</feature>
<dbReference type="GO" id="GO:0008270">
    <property type="term" value="F:zinc ion binding"/>
    <property type="evidence" value="ECO:0007669"/>
    <property type="project" value="UniProtKB-KW"/>
</dbReference>
<evidence type="ECO:0000256" key="12">
    <source>
        <dbReference type="ARBA" id="ARBA00022771"/>
    </source>
</evidence>
<evidence type="ECO:0000259" key="26">
    <source>
        <dbReference type="PROSITE" id="PS50119"/>
    </source>
</evidence>
<evidence type="ECO:0000256" key="5">
    <source>
        <dbReference type="ARBA" id="ARBA00008518"/>
    </source>
</evidence>
<evidence type="ECO:0000256" key="23">
    <source>
        <dbReference type="SAM" id="Coils"/>
    </source>
</evidence>
<dbReference type="InterPro" id="IPR017907">
    <property type="entry name" value="Znf_RING_CS"/>
</dbReference>
<dbReference type="GO" id="GO:0016567">
    <property type="term" value="P:protein ubiquitination"/>
    <property type="evidence" value="ECO:0007669"/>
    <property type="project" value="UniProtKB-ARBA"/>
</dbReference>
<proteinExistence type="inferred from homology"/>
<evidence type="ECO:0000256" key="3">
    <source>
        <dbReference type="ARBA" id="ARBA00004496"/>
    </source>
</evidence>
<comment type="similarity">
    <text evidence="5">Belongs to the TRIM/RBCC family.</text>
</comment>
<evidence type="ECO:0000256" key="17">
    <source>
        <dbReference type="ARBA" id="ARBA00023242"/>
    </source>
</evidence>
<dbReference type="Gene3D" id="2.60.120.920">
    <property type="match status" value="1"/>
</dbReference>
<dbReference type="SMART" id="SM00184">
    <property type="entry name" value="RING"/>
    <property type="match status" value="1"/>
</dbReference>
<dbReference type="InterPro" id="IPR013083">
    <property type="entry name" value="Znf_RING/FYVE/PHD"/>
</dbReference>
<evidence type="ECO:0000256" key="8">
    <source>
        <dbReference type="ARBA" id="ARBA00022499"/>
    </source>
</evidence>
<dbReference type="InterPro" id="IPR003877">
    <property type="entry name" value="SPRY_dom"/>
</dbReference>
<dbReference type="Gene3D" id="3.30.160.60">
    <property type="entry name" value="Classic Zinc Finger"/>
    <property type="match status" value="1"/>
</dbReference>
<dbReference type="GO" id="GO:0051707">
    <property type="term" value="P:response to other organism"/>
    <property type="evidence" value="ECO:0007669"/>
    <property type="project" value="UniProtKB-ARBA"/>
</dbReference>
<feature type="region of interest" description="Disordered" evidence="24">
    <location>
        <begin position="143"/>
        <end position="175"/>
    </location>
</feature>
<evidence type="ECO:0000256" key="19">
    <source>
        <dbReference type="ARBA" id="ARBA00065463"/>
    </source>
</evidence>
<dbReference type="EC" id="2.3.2.27" evidence="6"/>
<keyword evidence="14" id="KW-0862">Zinc</keyword>
<evidence type="ECO:0000259" key="25">
    <source>
        <dbReference type="PROSITE" id="PS50089"/>
    </source>
</evidence>
<evidence type="ECO:0000256" key="21">
    <source>
        <dbReference type="ARBA" id="ARBA00076810"/>
    </source>
</evidence>
<dbReference type="FunFam" id="3.30.160.60:FF:000486">
    <property type="entry name" value="E3 ubiquitin-protein ligase TRIM41 isoform X2"/>
    <property type="match status" value="1"/>
</dbReference>
<dbReference type="FunFam" id="3.30.40.10:FF:000216">
    <property type="entry name" value="E3 ubiquitin-protein ligase TRIM41 isoform X1"/>
    <property type="match status" value="1"/>
</dbReference>
<evidence type="ECO:0000256" key="11">
    <source>
        <dbReference type="ARBA" id="ARBA00022723"/>
    </source>
</evidence>
<keyword evidence="8" id="KW-1017">Isopeptide bond</keyword>
<dbReference type="InterPro" id="IPR050143">
    <property type="entry name" value="TRIM/RBCC"/>
</dbReference>
<feature type="region of interest" description="Disordered" evidence="24">
    <location>
        <begin position="530"/>
        <end position="566"/>
    </location>
</feature>
<evidence type="ECO:0000313" key="28">
    <source>
        <dbReference type="RefSeq" id="XP_010948621.1"/>
    </source>
</evidence>
<evidence type="ECO:0000256" key="24">
    <source>
        <dbReference type="SAM" id="MobiDB-lite"/>
    </source>
</evidence>
<evidence type="ECO:0000256" key="9">
    <source>
        <dbReference type="ARBA" id="ARBA00022553"/>
    </source>
</evidence>
<reference evidence="28" key="1">
    <citation type="submission" date="2025-08" db="UniProtKB">
        <authorList>
            <consortium name="RefSeq"/>
        </authorList>
    </citation>
    <scope>IDENTIFICATION</scope>
    <source>
        <tissue evidence="28">Blood</tissue>
    </source>
</reference>
<sequence>MAAVAMAPNPVQTLQEEAVCAICLDYFTDPVSIGCGHNFCRVCVTQLWGGEDEEDRDELDREEEEEDGEEEEVEAVGAGGGWDTPIRDEDYEGDMEEEVEEEEEGVFWTSGMGGSNWDNMDYVWEEEDEEEDLDYYLEDMEEDLRGEDEEDEEEVLEEDEEEELDPVTPLPPPPAPRRCFTCPQCRKSFPRRSFRPNLQLANMVQVIRQMHPTPGRSSRGNEQGICPKHQEALKLFCEVDEEAICVVCRESRSHKQHSVVPLEEVVQEYKAKLQGHVEPLRKHLEAVQKMKAKEERRVTELKSQMKSELAAVASEFGRLTRFLAEEQAGLERRLREMHEAQLGWRLLQVCSHPLSFVTQWHLVPHPCLSWISHSSPSFPRTRVSASWTLLPFPSVSALPSGNIMVPPPARSPSSRCEEVQLQPPEVWSPDPCQPHSHDFLTDAIVRKMSRMFCQAARVDLTLDPDTAHPALMLSPDRRGVRLAERRQEVADHSKRFSADCCVLGAQGFRSGRHYWEVEVGVRRGWAVGAARESTHHKEKVGSGGSSVGSGDASSSSRHHHRRRRLHLPQQPLLQREVWCVGTNGKRYQAQSSTEQTLLSPSEKPRRFGVYLDYEAGRLGFYNAETLAHVHTFSAAFLGERVFPFFRVLSKGTRIKLCP</sequence>
<evidence type="ECO:0000256" key="20">
    <source>
        <dbReference type="ARBA" id="ARBA00073077"/>
    </source>
</evidence>
<dbReference type="Pfam" id="PF00622">
    <property type="entry name" value="SPRY"/>
    <property type="match status" value="1"/>
</dbReference>
<dbReference type="PRINTS" id="PR01407">
    <property type="entry name" value="BUTYPHLNCDUF"/>
</dbReference>
<dbReference type="KEGG" id="cbai:105065250"/>
<comment type="subcellular location">
    <subcellularLocation>
        <location evidence="3">Cytoplasm</location>
    </subcellularLocation>
    <subcellularLocation>
        <location evidence="2">Nucleus</location>
    </subcellularLocation>
</comment>
<dbReference type="Pfam" id="PF13765">
    <property type="entry name" value="PRY"/>
    <property type="match status" value="1"/>
</dbReference>
<dbReference type="SMART" id="SM00449">
    <property type="entry name" value="SPRY"/>
    <property type="match status" value="1"/>
</dbReference>
<keyword evidence="17" id="KW-0539">Nucleus</keyword>
<keyword evidence="10" id="KW-0808">Transferase</keyword>
<accession>A0A9W3EIX0</accession>
<dbReference type="AlphaFoldDB" id="A0A9W3EIX0"/>
<evidence type="ECO:0000256" key="22">
    <source>
        <dbReference type="PROSITE-ProRule" id="PRU00024"/>
    </source>
</evidence>
<evidence type="ECO:0000256" key="7">
    <source>
        <dbReference type="ARBA" id="ARBA00022490"/>
    </source>
</evidence>
<evidence type="ECO:0000256" key="18">
    <source>
        <dbReference type="ARBA" id="ARBA00058262"/>
    </source>
</evidence>
<dbReference type="InterPro" id="IPR001841">
    <property type="entry name" value="Znf_RING"/>
</dbReference>
<dbReference type="GO" id="GO:0006952">
    <property type="term" value="P:defense response"/>
    <property type="evidence" value="ECO:0007669"/>
    <property type="project" value="UniProtKB-ARBA"/>
</dbReference>
<feature type="compositionally biased region" description="Acidic residues" evidence="24">
    <location>
        <begin position="51"/>
        <end position="74"/>
    </location>
</feature>
<feature type="compositionally biased region" description="Acidic residues" evidence="24">
    <location>
        <begin position="143"/>
        <end position="165"/>
    </location>
</feature>
<name>A0A9W3EIX0_CAMBA</name>
<dbReference type="InterPro" id="IPR006574">
    <property type="entry name" value="PRY"/>
</dbReference>
<dbReference type="FunFam" id="2.60.120.920:FF:000025">
    <property type="entry name" value="E3 ubiquitin-protein ligase TRIM41 isoform X1"/>
    <property type="match status" value="1"/>
</dbReference>
<evidence type="ECO:0000256" key="16">
    <source>
        <dbReference type="ARBA" id="ARBA00023054"/>
    </source>
</evidence>
<comment type="catalytic activity">
    <reaction evidence="1">
        <text>S-ubiquitinyl-[E2 ubiquitin-conjugating enzyme]-L-cysteine + [acceptor protein]-L-lysine = [E2 ubiquitin-conjugating enzyme]-L-cysteine + N(6)-ubiquitinyl-[acceptor protein]-L-lysine.</text>
        <dbReference type="EC" id="2.3.2.27"/>
    </reaction>
</comment>
<dbReference type="PROSITE" id="PS00518">
    <property type="entry name" value="ZF_RING_1"/>
    <property type="match status" value="1"/>
</dbReference>
<dbReference type="SMART" id="SM00589">
    <property type="entry name" value="PRY"/>
    <property type="match status" value="1"/>
</dbReference>
<evidence type="ECO:0000256" key="15">
    <source>
        <dbReference type="ARBA" id="ARBA00022843"/>
    </source>
</evidence>
<comment type="pathway">
    <text evidence="4">Protein modification; protein ubiquitination.</text>
</comment>
<dbReference type="GO" id="GO:0061630">
    <property type="term" value="F:ubiquitin protein ligase activity"/>
    <property type="evidence" value="ECO:0007669"/>
    <property type="project" value="UniProtKB-EC"/>
</dbReference>
<dbReference type="CDD" id="cd13741">
    <property type="entry name" value="SPRY_PRY_TRIM41"/>
    <property type="match status" value="1"/>
</dbReference>
<keyword evidence="11" id="KW-0479">Metal-binding</keyword>
<dbReference type="Pfam" id="PF15227">
    <property type="entry name" value="zf-C3HC4_4"/>
    <property type="match status" value="1"/>
</dbReference>
<keyword evidence="9" id="KW-0597">Phosphoprotein</keyword>
<dbReference type="InterPro" id="IPR042828">
    <property type="entry name" value="TRIM41_SPRY_PRY"/>
</dbReference>
<feature type="compositionally biased region" description="Basic residues" evidence="24">
    <location>
        <begin position="556"/>
        <end position="566"/>
    </location>
</feature>
<dbReference type="OrthoDB" id="1630758at2759"/>
<keyword evidence="12 22" id="KW-0863">Zinc-finger</keyword>
<dbReference type="PROSITE" id="PS50188">
    <property type="entry name" value="B302_SPRY"/>
    <property type="match status" value="1"/>
</dbReference>
<dbReference type="SUPFAM" id="SSF57850">
    <property type="entry name" value="RING/U-box"/>
    <property type="match status" value="2"/>
</dbReference>
<evidence type="ECO:0000256" key="4">
    <source>
        <dbReference type="ARBA" id="ARBA00004906"/>
    </source>
</evidence>
<evidence type="ECO:0000256" key="10">
    <source>
        <dbReference type="ARBA" id="ARBA00022679"/>
    </source>
</evidence>
<keyword evidence="7" id="KW-0963">Cytoplasm</keyword>
<organism evidence="28">
    <name type="scientific">Camelus bactrianus</name>
    <name type="common">Bactrian camel</name>
    <dbReference type="NCBI Taxonomy" id="9837"/>
    <lineage>
        <taxon>Eukaryota</taxon>
        <taxon>Metazoa</taxon>
        <taxon>Chordata</taxon>
        <taxon>Craniata</taxon>
        <taxon>Vertebrata</taxon>
        <taxon>Euteleostomi</taxon>
        <taxon>Mammalia</taxon>
        <taxon>Eutheria</taxon>
        <taxon>Laurasiatheria</taxon>
        <taxon>Artiodactyla</taxon>
        <taxon>Tylopoda</taxon>
        <taxon>Camelidae</taxon>
        <taxon>Camelus</taxon>
    </lineage>
</organism>
<evidence type="ECO:0000259" key="27">
    <source>
        <dbReference type="PROSITE" id="PS50188"/>
    </source>
</evidence>
<dbReference type="CTD" id="90933"/>
<dbReference type="GO" id="GO:0005829">
    <property type="term" value="C:cytosol"/>
    <property type="evidence" value="ECO:0007669"/>
    <property type="project" value="UniProtKB-ARBA"/>
</dbReference>
<feature type="coiled-coil region" evidence="23">
    <location>
        <begin position="284"/>
        <end position="311"/>
    </location>
</feature>
<dbReference type="Gene3D" id="3.30.40.10">
    <property type="entry name" value="Zinc/RING finger domain, C3HC4 (zinc finger)"/>
    <property type="match status" value="1"/>
</dbReference>
<evidence type="ECO:0000256" key="1">
    <source>
        <dbReference type="ARBA" id="ARBA00000900"/>
    </source>
</evidence>
<dbReference type="SMART" id="SM00336">
    <property type="entry name" value="BBOX"/>
    <property type="match status" value="1"/>
</dbReference>
<gene>
    <name evidence="28" type="primary">TRIM41</name>
</gene>
<dbReference type="GO" id="GO:0005634">
    <property type="term" value="C:nucleus"/>
    <property type="evidence" value="ECO:0007669"/>
    <property type="project" value="UniProtKB-SubCell"/>
</dbReference>
<evidence type="ECO:0000256" key="6">
    <source>
        <dbReference type="ARBA" id="ARBA00012483"/>
    </source>
</evidence>
<dbReference type="PROSITE" id="PS50119">
    <property type="entry name" value="ZF_BBOX"/>
    <property type="match status" value="1"/>
</dbReference>
<feature type="region of interest" description="Disordered" evidence="24">
    <location>
        <begin position="51"/>
        <end position="89"/>
    </location>
</feature>
<dbReference type="SUPFAM" id="SSF49899">
    <property type="entry name" value="Concanavalin A-like lectins/glucanases"/>
    <property type="match status" value="1"/>
</dbReference>
<keyword evidence="13" id="KW-0833">Ubl conjugation pathway</keyword>
<comment type="function">
    <text evidence="18">E3 ligase that plays essential roles in innate antiviral response. Directly binds to influenza A virus or vesicular stomatitis virus nucleoproteins and targets them for ubiquitination and proteasomal degradation, thereby limiting viral infections. Activates the innate antiviral response by catalyzing monoubiquitination of CGAS, thereby activating CGAS. Also involved in innate antiviral response by mediating 'Lys-63'-linked polyubiquitylation of BCL10 which in turn hubs NEMO for activation of NF-kappa-B and IRF3 pathways. Catalyzes the ubiquitin-mediated degradation of other substrates including protein kinase C, ZSCAN21 or TOP3B suggesting additional roles besides its function in immune response.</text>
</comment>
<dbReference type="RefSeq" id="XP_010948621.1">
    <property type="nucleotide sequence ID" value="XM_010950319.2"/>
</dbReference>
<keyword evidence="15" id="KW-0832">Ubl conjugation</keyword>
<dbReference type="Pfam" id="PF00643">
    <property type="entry name" value="zf-B_box"/>
    <property type="match status" value="1"/>
</dbReference>
<dbReference type="InterPro" id="IPR003879">
    <property type="entry name" value="Butyrophylin_SPRY"/>
</dbReference>
<feature type="domain" description="B30.2/SPRY" evidence="27">
    <location>
        <begin position="440"/>
        <end position="658"/>
    </location>
</feature>
<evidence type="ECO:0000256" key="2">
    <source>
        <dbReference type="ARBA" id="ARBA00004123"/>
    </source>
</evidence>
<dbReference type="GO" id="GO:0009967">
    <property type="term" value="P:positive regulation of signal transduction"/>
    <property type="evidence" value="ECO:0007669"/>
    <property type="project" value="UniProtKB-ARBA"/>
</dbReference>
<dbReference type="InterPro" id="IPR000315">
    <property type="entry name" value="Znf_B-box"/>
</dbReference>
<dbReference type="PANTHER" id="PTHR24103">
    <property type="entry name" value="E3 UBIQUITIN-PROTEIN LIGASE TRIM"/>
    <property type="match status" value="1"/>
</dbReference>
<comment type="subunit">
    <text evidence="19">Interacts with PRKCA. Interacts with NOD2. Interacts with TRIM17; this interaction prevents TRIM41 activity on ZSCAN2.</text>
</comment>